<sequence length="307" mass="35269">MFKKIVFFTLFCTFGFASNFDYKLKPQKVSENIWCFFGKTEVPSKENGGFMANSCYIKAKDSYILIDTGANYNFAKQAYEAMQKIEDLKVSTIIITHEHDDHWMGNSFYKDRFNSTIYAPKSINENYNENSKPRIFEILDKNEMENTKVIKADVVVSDEKVINISDKTIKIIPTKLTAHTKDDLIVYLPDEKVIFTGDIIMNQRVTSNRDGSVIGTLKAIDLINSYDWNTLIAGHGTITDKKATDFTTKYFTLLKTRVLEAIEAGITADEISKVVTMDDFKDVAMFDELNSRNVFDAFRELEFYDEE</sequence>
<dbReference type="Proteomes" id="UP000192599">
    <property type="component" value="Unassembled WGS sequence"/>
</dbReference>
<dbReference type="GO" id="GO:0016787">
    <property type="term" value="F:hydrolase activity"/>
    <property type="evidence" value="ECO:0007669"/>
    <property type="project" value="UniProtKB-KW"/>
</dbReference>
<evidence type="ECO:0000259" key="1">
    <source>
        <dbReference type="SMART" id="SM00849"/>
    </source>
</evidence>
<name>A0A1V9VDD8_9BACT</name>
<keyword evidence="2" id="KW-0378">Hydrolase</keyword>
<protein>
    <submittedName>
        <fullName evidence="2">MBL fold metallo-hydrolase</fullName>
    </submittedName>
</protein>
<dbReference type="Proteomes" id="UP001164100">
    <property type="component" value="Chromosome"/>
</dbReference>
<organism evidence="2 4">
    <name type="scientific">Aliarcobacter cryaerophilus</name>
    <dbReference type="NCBI Taxonomy" id="28198"/>
    <lineage>
        <taxon>Bacteria</taxon>
        <taxon>Pseudomonadati</taxon>
        <taxon>Campylobacterota</taxon>
        <taxon>Epsilonproteobacteria</taxon>
        <taxon>Campylobacterales</taxon>
        <taxon>Arcobacteraceae</taxon>
        <taxon>Aliarcobacter</taxon>
    </lineage>
</organism>
<reference evidence="3" key="2">
    <citation type="journal article" date="2022" name="Front. Microbiol.">
        <title>Species classification and novel plasmid identifications in Arcobacter cryaerophilus and Arcobacter cryaerophilus-like organisms.</title>
        <authorList>
            <person name="Zhou G."/>
            <person name="Wang M."/>
            <person name="Wang H."/>
            <person name="Chen X."/>
            <person name="Gu Y."/>
            <person name="Shao Z."/>
            <person name="Zhang J."/>
            <person name="Zhang M."/>
        </authorList>
    </citation>
    <scope>NUCLEOTIDE SEQUENCE</scope>
    <source>
        <strain evidence="3">ICDCAC48</strain>
    </source>
</reference>
<dbReference type="SMART" id="SM00849">
    <property type="entry name" value="Lactamase_B"/>
    <property type="match status" value="1"/>
</dbReference>
<dbReference type="PANTHER" id="PTHR23131:SF0">
    <property type="entry name" value="ENDORIBONUCLEASE LACTB2"/>
    <property type="match status" value="1"/>
</dbReference>
<dbReference type="Gene3D" id="3.60.15.10">
    <property type="entry name" value="Ribonuclease Z/Hydroxyacylglutathione hydrolase-like"/>
    <property type="match status" value="1"/>
</dbReference>
<dbReference type="Pfam" id="PF00753">
    <property type="entry name" value="Lactamase_B"/>
    <property type="match status" value="1"/>
</dbReference>
<feature type="domain" description="Metallo-beta-lactamase" evidence="1">
    <location>
        <begin position="51"/>
        <end position="235"/>
    </location>
</feature>
<evidence type="ECO:0000313" key="4">
    <source>
        <dbReference type="Proteomes" id="UP000192599"/>
    </source>
</evidence>
<evidence type="ECO:0000313" key="2">
    <source>
        <dbReference type="EMBL" id="OQR42081.1"/>
    </source>
</evidence>
<dbReference type="InterPro" id="IPR001279">
    <property type="entry name" value="Metallo-B-lactamas"/>
</dbReference>
<dbReference type="InterPro" id="IPR036866">
    <property type="entry name" value="RibonucZ/Hydroxyglut_hydro"/>
</dbReference>
<accession>A0A1V9VDD8</accession>
<dbReference type="CDD" id="cd16282">
    <property type="entry name" value="metallo-hydrolase-like_MBL-fold"/>
    <property type="match status" value="1"/>
</dbReference>
<reference evidence="2 4" key="1">
    <citation type="submission" date="2017-04" db="EMBL/GenBank/DDBJ databases">
        <title>Accumulation and expression of multiple antibiotic resistance genes in Arcobacter cryaerophilus that thrives in sewage.</title>
        <authorList>
            <person name="Millar J.A."/>
            <person name="Raghavan R."/>
        </authorList>
    </citation>
    <scope>NUCLEOTIDE SEQUENCE [LARGE SCALE GENOMIC DNA]</scope>
    <source>
        <strain evidence="2 4">AZT-1</strain>
    </source>
</reference>
<dbReference type="SUPFAM" id="SSF56281">
    <property type="entry name" value="Metallo-hydrolase/oxidoreductase"/>
    <property type="match status" value="1"/>
</dbReference>
<evidence type="ECO:0000313" key="3">
    <source>
        <dbReference type="EMBL" id="UYF44028.1"/>
    </source>
</evidence>
<gene>
    <name evidence="2" type="ORF">AS859_01855</name>
    <name evidence="3" type="ORF">NGX11_03600</name>
</gene>
<dbReference type="EMBL" id="CP099556">
    <property type="protein sequence ID" value="UYF44028.1"/>
    <property type="molecule type" value="Genomic_DNA"/>
</dbReference>
<dbReference type="EMBL" id="LNTC01000011">
    <property type="protein sequence ID" value="OQR42081.1"/>
    <property type="molecule type" value="Genomic_DNA"/>
</dbReference>
<dbReference type="RefSeq" id="WP_081560338.1">
    <property type="nucleotide sequence ID" value="NZ_CP060694.1"/>
</dbReference>
<dbReference type="PANTHER" id="PTHR23131">
    <property type="entry name" value="ENDORIBONUCLEASE LACTB2"/>
    <property type="match status" value="1"/>
</dbReference>
<dbReference type="InterPro" id="IPR050662">
    <property type="entry name" value="Sec-metab_biosynth-thioest"/>
</dbReference>
<proteinExistence type="predicted"/>
<dbReference type="AlphaFoldDB" id="A0A1V9VDD8"/>